<sequence length="324" mass="37596">MEIWQNNLFKRSPPTVTSKEQSAHLLDDASPDRAQASDSRIRADAANHIHESIRRQPFHRFLRWSYPFLQELSSLGTPFQEPNYLGNRNLNKLRQYICLDPILVKFNPVWFLRELAPEPTDYREDISEILGQRIRFSDLWDQDEGIAAVVPLRHFGCICWLGSCYCVERSETKSLMRLVLDWWLLVLIRLVYLQLFNLSPWNVCTRILNARGLFYNMQAYDVLGLYYGLGRTFFNPASANVFSRFDKLREATKNYIIKATPEDRSSVLQHLSLHLQISKTYSSQSFTVANLQSRLTSSSGKFNPVLASSSHEASPIRRHNVTNY</sequence>
<dbReference type="AlphaFoldDB" id="A0AAU9RID3"/>
<feature type="compositionally biased region" description="Basic and acidic residues" evidence="1">
    <location>
        <begin position="21"/>
        <end position="31"/>
    </location>
</feature>
<organism evidence="2 3">
    <name type="scientific">Thlaspi arvense</name>
    <name type="common">Field penny-cress</name>
    <dbReference type="NCBI Taxonomy" id="13288"/>
    <lineage>
        <taxon>Eukaryota</taxon>
        <taxon>Viridiplantae</taxon>
        <taxon>Streptophyta</taxon>
        <taxon>Embryophyta</taxon>
        <taxon>Tracheophyta</taxon>
        <taxon>Spermatophyta</taxon>
        <taxon>Magnoliopsida</taxon>
        <taxon>eudicotyledons</taxon>
        <taxon>Gunneridae</taxon>
        <taxon>Pentapetalae</taxon>
        <taxon>rosids</taxon>
        <taxon>malvids</taxon>
        <taxon>Brassicales</taxon>
        <taxon>Brassicaceae</taxon>
        <taxon>Thlaspideae</taxon>
        <taxon>Thlaspi</taxon>
    </lineage>
</organism>
<protein>
    <submittedName>
        <fullName evidence="2">Uncharacterized protein</fullName>
    </submittedName>
</protein>
<accession>A0AAU9RID3</accession>
<keyword evidence="3" id="KW-1185">Reference proteome</keyword>
<reference evidence="2 3" key="1">
    <citation type="submission" date="2022-03" db="EMBL/GenBank/DDBJ databases">
        <authorList>
            <person name="Nunn A."/>
            <person name="Chopra R."/>
            <person name="Nunn A."/>
            <person name="Contreras Garrido A."/>
        </authorList>
    </citation>
    <scope>NUCLEOTIDE SEQUENCE [LARGE SCALE GENOMIC DNA]</scope>
</reference>
<proteinExistence type="predicted"/>
<evidence type="ECO:0000313" key="2">
    <source>
        <dbReference type="EMBL" id="CAH2043535.1"/>
    </source>
</evidence>
<dbReference type="Proteomes" id="UP000836841">
    <property type="component" value="Chromosome 2"/>
</dbReference>
<gene>
    <name evidence="2" type="ORF">TAV2_LOCUS7638</name>
</gene>
<evidence type="ECO:0000256" key="1">
    <source>
        <dbReference type="SAM" id="MobiDB-lite"/>
    </source>
</evidence>
<name>A0AAU9RID3_THLAR</name>
<dbReference type="EMBL" id="OU466858">
    <property type="protein sequence ID" value="CAH2043535.1"/>
    <property type="molecule type" value="Genomic_DNA"/>
</dbReference>
<evidence type="ECO:0000313" key="3">
    <source>
        <dbReference type="Proteomes" id="UP000836841"/>
    </source>
</evidence>
<feature type="region of interest" description="Disordered" evidence="1">
    <location>
        <begin position="21"/>
        <end position="40"/>
    </location>
</feature>